<keyword evidence="1" id="KW-0472">Membrane</keyword>
<sequence length="65" mass="7227">MWTMIANRKLLSIPLLGILLLNTFIDVFLGAIALGHHNFMIVGVLAIAFAIQGMFMVHAIRNIFC</sequence>
<dbReference type="EMBL" id="LXEO01000029">
    <property type="protein sequence ID" value="OAT17298.1"/>
    <property type="molecule type" value="Genomic_DNA"/>
</dbReference>
<feature type="transmembrane region" description="Helical" evidence="1">
    <location>
        <begin position="40"/>
        <end position="60"/>
    </location>
</feature>
<evidence type="ECO:0000256" key="1">
    <source>
        <dbReference type="SAM" id="Phobius"/>
    </source>
</evidence>
<organism evidence="2 3">
    <name type="scientific">Buttiauxella noackiae ATCC 51607</name>
    <dbReference type="NCBI Taxonomy" id="1354255"/>
    <lineage>
        <taxon>Bacteria</taxon>
        <taxon>Pseudomonadati</taxon>
        <taxon>Pseudomonadota</taxon>
        <taxon>Gammaproteobacteria</taxon>
        <taxon>Enterobacterales</taxon>
        <taxon>Enterobacteriaceae</taxon>
        <taxon>Buttiauxella</taxon>
    </lineage>
</organism>
<name>A0A1B7HNU7_9ENTR</name>
<dbReference type="PATRIC" id="fig|1354255.3.peg.2387"/>
<comment type="caution">
    <text evidence="2">The sequence shown here is derived from an EMBL/GenBank/DDBJ whole genome shotgun (WGS) entry which is preliminary data.</text>
</comment>
<evidence type="ECO:0000313" key="2">
    <source>
        <dbReference type="EMBL" id="OAT17298.1"/>
    </source>
</evidence>
<proteinExistence type="predicted"/>
<keyword evidence="1" id="KW-1133">Transmembrane helix</keyword>
<gene>
    <name evidence="2" type="ORF">M979_2307</name>
</gene>
<accession>A0A1B7HNU7</accession>
<evidence type="ECO:0000313" key="3">
    <source>
        <dbReference type="Proteomes" id="UP000078286"/>
    </source>
</evidence>
<reference evidence="2 3" key="1">
    <citation type="submission" date="2016-04" db="EMBL/GenBank/DDBJ databases">
        <title>ATOL: Assembling a taxonomically balanced genome-scale reconstruction of the evolutionary history of the Enterobacteriaceae.</title>
        <authorList>
            <person name="Plunkett G.III."/>
            <person name="Neeno-Eckwall E.C."/>
            <person name="Glasner J.D."/>
            <person name="Perna N.T."/>
        </authorList>
    </citation>
    <scope>NUCLEOTIDE SEQUENCE [LARGE SCALE GENOMIC DNA]</scope>
    <source>
        <strain evidence="2 3">ATCC 51607</strain>
    </source>
</reference>
<protein>
    <submittedName>
        <fullName evidence="2">Uncharacterized protein</fullName>
    </submittedName>
</protein>
<dbReference type="AlphaFoldDB" id="A0A1B7HNU7"/>
<keyword evidence="1" id="KW-0812">Transmembrane</keyword>
<dbReference type="Proteomes" id="UP000078286">
    <property type="component" value="Unassembled WGS sequence"/>
</dbReference>
<keyword evidence="3" id="KW-1185">Reference proteome</keyword>